<evidence type="ECO:0000256" key="2">
    <source>
        <dbReference type="ARBA" id="ARBA00006484"/>
    </source>
</evidence>
<dbReference type="NCBIfam" id="TIGR02415">
    <property type="entry name" value="23BDH"/>
    <property type="match status" value="1"/>
</dbReference>
<feature type="binding site" evidence="8">
    <location>
        <position position="156"/>
    </location>
    <ligand>
        <name>NAD(+)</name>
        <dbReference type="ChEBI" id="CHEBI:57540"/>
    </ligand>
</feature>
<accession>A0A0F5HQQ6</accession>
<keyword evidence="4" id="KW-0560">Oxidoreductase</keyword>
<dbReference type="Pfam" id="PF00106">
    <property type="entry name" value="adh_short"/>
    <property type="match status" value="1"/>
</dbReference>
<dbReference type="InterPro" id="IPR002347">
    <property type="entry name" value="SDR_fam"/>
</dbReference>
<dbReference type="RefSeq" id="WP_040048120.1">
    <property type="nucleotide sequence ID" value="NZ_JWIR02000073.1"/>
</dbReference>
<dbReference type="PANTHER" id="PTHR42760">
    <property type="entry name" value="SHORT-CHAIN DEHYDROGENASES/REDUCTASES FAMILY MEMBER"/>
    <property type="match status" value="1"/>
</dbReference>
<evidence type="ECO:0000256" key="7">
    <source>
        <dbReference type="PIRSR" id="PIRSR614007-1"/>
    </source>
</evidence>
<evidence type="ECO:0000256" key="5">
    <source>
        <dbReference type="ARBA" id="ARBA00023027"/>
    </source>
</evidence>
<feature type="active site" description="Proton acceptor" evidence="7">
    <location>
        <position position="152"/>
    </location>
</feature>
<dbReference type="EMBL" id="JWIR02000073">
    <property type="protein sequence ID" value="KKB35375.1"/>
    <property type="molecule type" value="Genomic_DNA"/>
</dbReference>
<sequence>MEKVAIVTGSGGGLGKGIAKRLGKDGFNIVLNDINQELLDSTLEEFKKDGLHVIAVTGDVSKREDQFNLVAKAVEEFGQIDVFVNNAGIDVVSPFLDIDEAQLNKTFAINVNGVVFGTQAAAKQFIEQKTKGKIINACSIAGHESYEMLATYSATKHAVRSLTQSAAKELAAYDIRVNAYCPGVAGTSMWDRIDAEMVKYYDDMEPGDAFKKFSEGILLGRPQEPEDVANLVSFLASDDSDYITGQSIITDGGIVFR</sequence>
<dbReference type="NCBIfam" id="NF005559">
    <property type="entry name" value="PRK07231.1"/>
    <property type="match status" value="1"/>
</dbReference>
<reference evidence="10" key="1">
    <citation type="submission" date="2015-02" db="EMBL/GenBank/DDBJ databases">
        <title>Genome Assembly of Bacillaceae bacterium MTCC 8252.</title>
        <authorList>
            <person name="Verma A."/>
            <person name="Khatri I."/>
            <person name="Mual P."/>
            <person name="Subramanian S."/>
            <person name="Krishnamurthi S."/>
        </authorList>
    </citation>
    <scope>NUCLEOTIDE SEQUENCE [LARGE SCALE GENOMIC DNA]</scope>
    <source>
        <strain evidence="10">MTCC 8252</strain>
    </source>
</reference>
<keyword evidence="11" id="KW-1185">Reference proteome</keyword>
<feature type="binding site" evidence="8">
    <location>
        <position position="33"/>
    </location>
    <ligand>
        <name>NAD(+)</name>
        <dbReference type="ChEBI" id="CHEBI:57540"/>
    </ligand>
</feature>
<dbReference type="GO" id="GO:0048038">
    <property type="term" value="F:quinone binding"/>
    <property type="evidence" value="ECO:0007669"/>
    <property type="project" value="TreeGrafter"/>
</dbReference>
<dbReference type="PRINTS" id="PR00081">
    <property type="entry name" value="GDHRDH"/>
</dbReference>
<comment type="function">
    <text evidence="1">Catalyzes the irreversible reduction of 2,3-butanediol to (S)-acetoin in the presence of NADH.</text>
</comment>
<dbReference type="OrthoDB" id="9803333at2"/>
<feature type="binding site" evidence="8">
    <location>
        <position position="86"/>
    </location>
    <ligand>
        <name>NAD(+)</name>
        <dbReference type="ChEBI" id="CHEBI:57540"/>
    </ligand>
</feature>
<dbReference type="AlphaFoldDB" id="A0A0F5HQQ6"/>
<gene>
    <name evidence="10" type="ORF">QY95_03509</name>
</gene>
<proteinExistence type="inferred from homology"/>
<dbReference type="Gene3D" id="3.40.50.720">
    <property type="entry name" value="NAD(P)-binding Rossmann-like Domain"/>
    <property type="match status" value="1"/>
</dbReference>
<evidence type="ECO:0000256" key="6">
    <source>
        <dbReference type="ARBA" id="ARBA00047315"/>
    </source>
</evidence>
<feature type="binding site" evidence="8">
    <location>
        <position position="152"/>
    </location>
    <ligand>
        <name>NAD(+)</name>
        <dbReference type="ChEBI" id="CHEBI:57540"/>
    </ligand>
</feature>
<dbReference type="EC" id="1.1.1.304" evidence="3"/>
<dbReference type="InterPro" id="IPR036291">
    <property type="entry name" value="NAD(P)-bd_dom_sf"/>
</dbReference>
<comment type="similarity">
    <text evidence="2 9">Belongs to the short-chain dehydrogenases/reductases (SDR) family.</text>
</comment>
<evidence type="ECO:0000256" key="1">
    <source>
        <dbReference type="ARBA" id="ARBA00003200"/>
    </source>
</evidence>
<comment type="catalytic activity">
    <reaction evidence="6">
        <text>(S)-acetoin + NAD(+) = diacetyl + NADH + H(+)</text>
        <dbReference type="Rhea" id="RHEA:27286"/>
        <dbReference type="ChEBI" id="CHEBI:15378"/>
        <dbReference type="ChEBI" id="CHEBI:15687"/>
        <dbReference type="ChEBI" id="CHEBI:16583"/>
        <dbReference type="ChEBI" id="CHEBI:57540"/>
        <dbReference type="ChEBI" id="CHEBI:57945"/>
        <dbReference type="EC" id="1.1.1.304"/>
    </reaction>
</comment>
<organism evidence="10 11">
    <name type="scientific">Bacillus thermotolerans</name>
    <name type="common">Quasibacillus thermotolerans</name>
    <dbReference type="NCBI Taxonomy" id="1221996"/>
    <lineage>
        <taxon>Bacteria</taxon>
        <taxon>Bacillati</taxon>
        <taxon>Bacillota</taxon>
        <taxon>Bacilli</taxon>
        <taxon>Bacillales</taxon>
        <taxon>Bacillaceae</taxon>
        <taxon>Bacillus</taxon>
    </lineage>
</organism>
<protein>
    <recommendedName>
        <fullName evidence="3">diacetyl reductase [(S)-acetoin forming]</fullName>
        <ecNumber evidence="3">1.1.1.304</ecNumber>
    </recommendedName>
</protein>
<dbReference type="PANTHER" id="PTHR42760:SF121">
    <property type="entry name" value="3-OXOACYL-(ACYL-CARRIER-PROTEIN) REDUCTASE"/>
    <property type="match status" value="1"/>
</dbReference>
<comment type="caution">
    <text evidence="10">The sequence shown here is derived from an EMBL/GenBank/DDBJ whole genome shotgun (WGS) entry which is preliminary data.</text>
</comment>
<evidence type="ECO:0000256" key="8">
    <source>
        <dbReference type="PIRSR" id="PIRSR614007-2"/>
    </source>
</evidence>
<dbReference type="GO" id="GO:0008206">
    <property type="term" value="P:bile acid metabolic process"/>
    <property type="evidence" value="ECO:0007669"/>
    <property type="project" value="UniProtKB-ARBA"/>
</dbReference>
<evidence type="ECO:0000256" key="4">
    <source>
        <dbReference type="ARBA" id="ARBA00023002"/>
    </source>
</evidence>
<name>A0A0F5HQQ6_BACTR</name>
<evidence type="ECO:0000256" key="9">
    <source>
        <dbReference type="RuleBase" id="RU000363"/>
    </source>
</evidence>
<dbReference type="PROSITE" id="PS00061">
    <property type="entry name" value="ADH_SHORT"/>
    <property type="match status" value="1"/>
</dbReference>
<dbReference type="SUPFAM" id="SSF51735">
    <property type="entry name" value="NAD(P)-binding Rossmann-fold domains"/>
    <property type="match status" value="1"/>
</dbReference>
<dbReference type="GO" id="GO:0045150">
    <property type="term" value="P:acetoin catabolic process"/>
    <property type="evidence" value="ECO:0007669"/>
    <property type="project" value="InterPro"/>
</dbReference>
<evidence type="ECO:0000313" key="11">
    <source>
        <dbReference type="Proteomes" id="UP000031563"/>
    </source>
</evidence>
<feature type="binding site" evidence="8">
    <location>
        <begin position="59"/>
        <end position="60"/>
    </location>
    <ligand>
        <name>NAD(+)</name>
        <dbReference type="ChEBI" id="CHEBI:57540"/>
    </ligand>
</feature>
<dbReference type="GO" id="GO:0052588">
    <property type="term" value="F:diacetyl reductase ((S)-acetoin forming) (NAD+) activity"/>
    <property type="evidence" value="ECO:0007669"/>
    <property type="project" value="UniProtKB-EC"/>
</dbReference>
<dbReference type="STRING" id="1221996.QY95_03509"/>
<feature type="binding site" evidence="8">
    <location>
        <begin position="182"/>
        <end position="187"/>
    </location>
    <ligand>
        <name>NAD(+)</name>
        <dbReference type="ChEBI" id="CHEBI:57540"/>
    </ligand>
</feature>
<dbReference type="Proteomes" id="UP000031563">
    <property type="component" value="Unassembled WGS sequence"/>
</dbReference>
<dbReference type="GO" id="GO:0006633">
    <property type="term" value="P:fatty acid biosynthetic process"/>
    <property type="evidence" value="ECO:0007669"/>
    <property type="project" value="TreeGrafter"/>
</dbReference>
<evidence type="ECO:0000313" key="10">
    <source>
        <dbReference type="EMBL" id="KKB35375.1"/>
    </source>
</evidence>
<evidence type="ECO:0000256" key="3">
    <source>
        <dbReference type="ARBA" id="ARBA00012848"/>
    </source>
</evidence>
<dbReference type="FunFam" id="3.40.50.720:FF:000084">
    <property type="entry name" value="Short-chain dehydrogenase reductase"/>
    <property type="match status" value="1"/>
</dbReference>
<dbReference type="InterPro" id="IPR020904">
    <property type="entry name" value="Sc_DH/Rdtase_CS"/>
</dbReference>
<dbReference type="InterPro" id="IPR014007">
    <property type="entry name" value="23BDH"/>
</dbReference>
<dbReference type="PRINTS" id="PR00080">
    <property type="entry name" value="SDRFAMILY"/>
</dbReference>
<keyword evidence="5 8" id="KW-0520">NAD</keyword>